<reference evidence="1" key="1">
    <citation type="journal article" date="2014" name="Front. Microbiol.">
        <title>High frequency of phylogenetically diverse reductive dehalogenase-homologous genes in deep subseafloor sedimentary metagenomes.</title>
        <authorList>
            <person name="Kawai M."/>
            <person name="Futagami T."/>
            <person name="Toyoda A."/>
            <person name="Takaki Y."/>
            <person name="Nishi S."/>
            <person name="Hori S."/>
            <person name="Arai W."/>
            <person name="Tsubouchi T."/>
            <person name="Morono Y."/>
            <person name="Uchiyama I."/>
            <person name="Ito T."/>
            <person name="Fujiyama A."/>
            <person name="Inagaki F."/>
            <person name="Takami H."/>
        </authorList>
    </citation>
    <scope>NUCLEOTIDE SEQUENCE</scope>
    <source>
        <strain evidence="1">Expedition CK06-06</strain>
    </source>
</reference>
<name>X1LV54_9ZZZZ</name>
<evidence type="ECO:0000313" key="1">
    <source>
        <dbReference type="EMBL" id="GAI06300.1"/>
    </source>
</evidence>
<dbReference type="EMBL" id="BARV01009974">
    <property type="protein sequence ID" value="GAI06300.1"/>
    <property type="molecule type" value="Genomic_DNA"/>
</dbReference>
<comment type="caution">
    <text evidence="1">The sequence shown here is derived from an EMBL/GenBank/DDBJ whole genome shotgun (WGS) entry which is preliminary data.</text>
</comment>
<feature type="non-terminal residue" evidence="1">
    <location>
        <position position="1"/>
    </location>
</feature>
<proteinExistence type="predicted"/>
<protein>
    <submittedName>
        <fullName evidence="1">Uncharacterized protein</fullName>
    </submittedName>
</protein>
<dbReference type="AlphaFoldDB" id="X1LV54"/>
<gene>
    <name evidence="1" type="ORF">S06H3_19466</name>
</gene>
<accession>X1LV54</accession>
<sequence length="101" mass="11175">FIEDSCKFYIANRDRIEEMQEELNDAVAAAQVFADMAKPNILRVTALNAYIQFCSKVMILAAQGIPVPQSIIMDVRSTVDKALLSATLTPDQITQLTRGGR</sequence>
<organism evidence="1">
    <name type="scientific">marine sediment metagenome</name>
    <dbReference type="NCBI Taxonomy" id="412755"/>
    <lineage>
        <taxon>unclassified sequences</taxon>
        <taxon>metagenomes</taxon>
        <taxon>ecological metagenomes</taxon>
    </lineage>
</organism>